<keyword evidence="3" id="KW-1185">Reference proteome</keyword>
<sequence length="46" mass="5058">MTLSGVIDRRSEVERAGRLTESLPGVVAVRNRLKYTQDDGAAAELR</sequence>
<dbReference type="Proteomes" id="UP000399805">
    <property type="component" value="Unassembled WGS sequence"/>
</dbReference>
<dbReference type="AlphaFoldDB" id="A0A6I8LX91"/>
<gene>
    <name evidence="2" type="ORF">AA23TX_06781</name>
</gene>
<name>A0A6I8LX91_9PSEU</name>
<proteinExistence type="predicted"/>
<protein>
    <recommendedName>
        <fullName evidence="1">BON domain-containing protein</fullName>
    </recommendedName>
</protein>
<reference evidence="2 3" key="1">
    <citation type="submission" date="2019-09" db="EMBL/GenBank/DDBJ databases">
        <authorList>
            <person name="Leyn A S."/>
        </authorList>
    </citation>
    <scope>NUCLEOTIDE SEQUENCE [LARGE SCALE GENOMIC DNA]</scope>
    <source>
        <strain evidence="2">AA231_1</strain>
    </source>
</reference>
<dbReference type="EMBL" id="CABVGP010000002">
    <property type="protein sequence ID" value="VVJ21762.1"/>
    <property type="molecule type" value="Genomic_DNA"/>
</dbReference>
<dbReference type="PROSITE" id="PS50914">
    <property type="entry name" value="BON"/>
    <property type="match status" value="1"/>
</dbReference>
<accession>A0A6I8LX91</accession>
<dbReference type="InterPro" id="IPR007055">
    <property type="entry name" value="BON_dom"/>
</dbReference>
<evidence type="ECO:0000313" key="2">
    <source>
        <dbReference type="EMBL" id="VVJ21762.1"/>
    </source>
</evidence>
<evidence type="ECO:0000259" key="1">
    <source>
        <dbReference type="PROSITE" id="PS50914"/>
    </source>
</evidence>
<evidence type="ECO:0000313" key="3">
    <source>
        <dbReference type="Proteomes" id="UP000399805"/>
    </source>
</evidence>
<dbReference type="Pfam" id="PF04972">
    <property type="entry name" value="BON"/>
    <property type="match status" value="1"/>
</dbReference>
<feature type="domain" description="BON" evidence="1">
    <location>
        <begin position="1"/>
        <end position="37"/>
    </location>
</feature>
<organism evidence="2 3">
    <name type="scientific">Amycolatopsis camponoti</name>
    <dbReference type="NCBI Taxonomy" id="2606593"/>
    <lineage>
        <taxon>Bacteria</taxon>
        <taxon>Bacillati</taxon>
        <taxon>Actinomycetota</taxon>
        <taxon>Actinomycetes</taxon>
        <taxon>Pseudonocardiales</taxon>
        <taxon>Pseudonocardiaceae</taxon>
        <taxon>Amycolatopsis</taxon>
    </lineage>
</organism>
<dbReference type="Gene3D" id="3.30.1340.30">
    <property type="match status" value="1"/>
</dbReference>